<dbReference type="InterPro" id="IPR006638">
    <property type="entry name" value="Elp3/MiaA/NifB-like_rSAM"/>
</dbReference>
<comment type="pathway">
    <text evidence="1 13">Cofactor biosynthesis; biotin biosynthesis; biotin from 7,8-diaminononanoate: step 2/2.</text>
</comment>
<dbReference type="GO" id="GO:0009102">
    <property type="term" value="P:biotin biosynthetic process"/>
    <property type="evidence" value="ECO:0007669"/>
    <property type="project" value="UniProtKB-UniRule"/>
</dbReference>
<dbReference type="NCBIfam" id="TIGR00433">
    <property type="entry name" value="bioB"/>
    <property type="match status" value="1"/>
</dbReference>
<evidence type="ECO:0000313" key="17">
    <source>
        <dbReference type="Proteomes" id="UP000824159"/>
    </source>
</evidence>
<feature type="domain" description="Radical SAM core" evidence="15">
    <location>
        <begin position="44"/>
        <end position="279"/>
    </location>
</feature>
<dbReference type="Proteomes" id="UP000824159">
    <property type="component" value="Unassembled WGS sequence"/>
</dbReference>
<dbReference type="HAMAP" id="MF_01694">
    <property type="entry name" value="BioB"/>
    <property type="match status" value="1"/>
</dbReference>
<dbReference type="GO" id="GO:0051537">
    <property type="term" value="F:2 iron, 2 sulfur cluster binding"/>
    <property type="evidence" value="ECO:0007669"/>
    <property type="project" value="UniProtKB-KW"/>
</dbReference>
<gene>
    <name evidence="13 16" type="primary">bioB</name>
    <name evidence="16" type="ORF">IAD12_01455</name>
</gene>
<dbReference type="SUPFAM" id="SSF102114">
    <property type="entry name" value="Radical SAM enzymes"/>
    <property type="match status" value="1"/>
</dbReference>
<keyword evidence="6 13" id="KW-0949">S-adenosyl-L-methionine</keyword>
<evidence type="ECO:0000256" key="8">
    <source>
        <dbReference type="ARBA" id="ARBA00022723"/>
    </source>
</evidence>
<dbReference type="Pfam" id="PF04055">
    <property type="entry name" value="Radical_SAM"/>
    <property type="match status" value="1"/>
</dbReference>
<name>A0A9D1HBP8_9FIRM</name>
<evidence type="ECO:0000256" key="11">
    <source>
        <dbReference type="ARBA" id="ARBA00023014"/>
    </source>
</evidence>
<proteinExistence type="inferred from homology"/>
<keyword evidence="10 13" id="KW-0408">Iron</keyword>
<comment type="function">
    <text evidence="13">Catalyzes the conversion of dethiobiotin (DTB) to biotin by the insertion of a sulfur atom into dethiobiotin via a radical-based mechanism.</text>
</comment>
<dbReference type="PROSITE" id="PS51918">
    <property type="entry name" value="RADICAL_SAM"/>
    <property type="match status" value="1"/>
</dbReference>
<comment type="cofactor">
    <cofactor evidence="13 14">
        <name>[4Fe-4S] cluster</name>
        <dbReference type="ChEBI" id="CHEBI:49883"/>
    </cofactor>
    <text evidence="13 14">Binds 1 [4Fe-4S] cluster. The cluster is coordinated with 3 cysteines and an exchangeable S-adenosyl-L-methionine.</text>
</comment>
<feature type="binding site" evidence="13 14">
    <location>
        <position position="204"/>
    </location>
    <ligand>
        <name>[2Fe-2S] cluster</name>
        <dbReference type="ChEBI" id="CHEBI:190135"/>
    </ligand>
</feature>
<evidence type="ECO:0000256" key="4">
    <source>
        <dbReference type="ARBA" id="ARBA00022485"/>
    </source>
</evidence>
<dbReference type="PANTHER" id="PTHR22976:SF2">
    <property type="entry name" value="BIOTIN SYNTHASE, MITOCHONDRIAL"/>
    <property type="match status" value="1"/>
</dbReference>
<dbReference type="AlphaFoldDB" id="A0A9D1HBP8"/>
<evidence type="ECO:0000256" key="3">
    <source>
        <dbReference type="ARBA" id="ARBA00012236"/>
    </source>
</evidence>
<comment type="subunit">
    <text evidence="13">Homodimer.</text>
</comment>
<dbReference type="InterPro" id="IPR010722">
    <property type="entry name" value="BATS_dom"/>
</dbReference>
<dbReference type="SMART" id="SM00729">
    <property type="entry name" value="Elp3"/>
    <property type="match status" value="1"/>
</dbReference>
<keyword evidence="4 13" id="KW-0004">4Fe-4S</keyword>
<dbReference type="InterPro" id="IPR007197">
    <property type="entry name" value="rSAM"/>
</dbReference>
<dbReference type="GO" id="GO:0051539">
    <property type="term" value="F:4 iron, 4 sulfur cluster binding"/>
    <property type="evidence" value="ECO:0007669"/>
    <property type="project" value="UniProtKB-KW"/>
</dbReference>
<dbReference type="EMBL" id="DVLX01000020">
    <property type="protein sequence ID" value="HIT98909.1"/>
    <property type="molecule type" value="Genomic_DNA"/>
</dbReference>
<comment type="caution">
    <text evidence="16">The sequence shown here is derived from an EMBL/GenBank/DDBJ whole genome shotgun (WGS) entry which is preliminary data.</text>
</comment>
<dbReference type="GO" id="GO:0005506">
    <property type="term" value="F:iron ion binding"/>
    <property type="evidence" value="ECO:0007669"/>
    <property type="project" value="UniProtKB-UniRule"/>
</dbReference>
<evidence type="ECO:0000256" key="13">
    <source>
        <dbReference type="HAMAP-Rule" id="MF_01694"/>
    </source>
</evidence>
<feature type="binding site" evidence="13 14">
    <location>
        <position position="62"/>
    </location>
    <ligand>
        <name>[4Fe-4S] cluster</name>
        <dbReference type="ChEBI" id="CHEBI:49883"/>
        <note>4Fe-4S-S-AdoMet</note>
    </ligand>
</feature>
<evidence type="ECO:0000256" key="2">
    <source>
        <dbReference type="ARBA" id="ARBA00010765"/>
    </source>
</evidence>
<dbReference type="SMART" id="SM00876">
    <property type="entry name" value="BATS"/>
    <property type="match status" value="1"/>
</dbReference>
<keyword evidence="11 13" id="KW-0411">Iron-sulfur</keyword>
<reference evidence="16" key="1">
    <citation type="submission" date="2020-10" db="EMBL/GenBank/DDBJ databases">
        <authorList>
            <person name="Gilroy R."/>
        </authorList>
    </citation>
    <scope>NUCLEOTIDE SEQUENCE</scope>
    <source>
        <strain evidence="16">CHK176-22527</strain>
    </source>
</reference>
<keyword evidence="9 13" id="KW-0093">Biotin biosynthesis</keyword>
<dbReference type="CDD" id="cd01335">
    <property type="entry name" value="Radical_SAM"/>
    <property type="match status" value="1"/>
</dbReference>
<comment type="similarity">
    <text evidence="2 13">Belongs to the radical SAM superfamily. Biotin synthase family.</text>
</comment>
<dbReference type="PANTHER" id="PTHR22976">
    <property type="entry name" value="BIOTIN SYNTHASE"/>
    <property type="match status" value="1"/>
</dbReference>
<evidence type="ECO:0000313" key="16">
    <source>
        <dbReference type="EMBL" id="HIT98909.1"/>
    </source>
</evidence>
<comment type="cofactor">
    <cofactor evidence="14">
        <name>[2Fe-2S] cluster</name>
        <dbReference type="ChEBI" id="CHEBI:190135"/>
    </cofactor>
    <text evidence="14">Binds 1 [2Fe-2S] cluster. The cluster is coordinated with 3 cysteines and 1 arginine.</text>
</comment>
<comment type="catalytic activity">
    <reaction evidence="12 13">
        <text>(4R,5S)-dethiobiotin + (sulfur carrier)-SH + 2 reduced [2Fe-2S]-[ferredoxin] + 2 S-adenosyl-L-methionine = (sulfur carrier)-H + biotin + 2 5'-deoxyadenosine + 2 L-methionine + 2 oxidized [2Fe-2S]-[ferredoxin]</text>
        <dbReference type="Rhea" id="RHEA:22060"/>
        <dbReference type="Rhea" id="RHEA-COMP:10000"/>
        <dbReference type="Rhea" id="RHEA-COMP:10001"/>
        <dbReference type="Rhea" id="RHEA-COMP:14737"/>
        <dbReference type="Rhea" id="RHEA-COMP:14739"/>
        <dbReference type="ChEBI" id="CHEBI:17319"/>
        <dbReference type="ChEBI" id="CHEBI:29917"/>
        <dbReference type="ChEBI" id="CHEBI:33737"/>
        <dbReference type="ChEBI" id="CHEBI:33738"/>
        <dbReference type="ChEBI" id="CHEBI:57586"/>
        <dbReference type="ChEBI" id="CHEBI:57844"/>
        <dbReference type="ChEBI" id="CHEBI:59789"/>
        <dbReference type="ChEBI" id="CHEBI:64428"/>
        <dbReference type="ChEBI" id="CHEBI:149473"/>
        <dbReference type="EC" id="2.8.1.6"/>
    </reaction>
</comment>
<sequence>MDIVYEMKEKVMAGGSITKEEVLILAEEKTGRLAEAADEIRQSFCGNIFDMCTIVNAKSGRCGEDCKFCAQSVRSGCGDVEVYGLMSAQELVKDSEEAGRKGVLRYSMVTSGKRLSVKETDSACEAIKAVVRNLKEKDMYMEICVSFGLLGEEEFKRLREAGVSRIHCNLETSGNYFHKVCTTHTYDEKIATIKAAQRAGLDVCSGGIIGLGESMEDRIDMALTARRLGIRSIPVNFLNPIKGTEFGNNRIIGEEEAVKCIALFRFILPGTFIRLAGGRGLLRDKGYSCFRSGANAAISGDMLTTSGISVERDMQELKNMGYEVRFNG</sequence>
<feature type="binding site" evidence="13 14">
    <location>
        <position position="66"/>
    </location>
    <ligand>
        <name>[4Fe-4S] cluster</name>
        <dbReference type="ChEBI" id="CHEBI:49883"/>
        <note>4Fe-4S-S-AdoMet</note>
    </ligand>
</feature>
<evidence type="ECO:0000256" key="7">
    <source>
        <dbReference type="ARBA" id="ARBA00022714"/>
    </source>
</evidence>
<evidence type="ECO:0000256" key="12">
    <source>
        <dbReference type="ARBA" id="ARBA00051157"/>
    </source>
</evidence>
<feature type="binding site" evidence="13 14">
    <location>
        <position position="107"/>
    </location>
    <ligand>
        <name>[2Fe-2S] cluster</name>
        <dbReference type="ChEBI" id="CHEBI:190135"/>
    </ligand>
</feature>
<keyword evidence="8 13" id="KW-0479">Metal-binding</keyword>
<reference evidence="16" key="2">
    <citation type="journal article" date="2021" name="PeerJ">
        <title>Extensive microbial diversity within the chicken gut microbiome revealed by metagenomics and culture.</title>
        <authorList>
            <person name="Gilroy R."/>
            <person name="Ravi A."/>
            <person name="Getino M."/>
            <person name="Pursley I."/>
            <person name="Horton D.L."/>
            <person name="Alikhan N.F."/>
            <person name="Baker D."/>
            <person name="Gharbi K."/>
            <person name="Hall N."/>
            <person name="Watson M."/>
            <person name="Adriaenssens E.M."/>
            <person name="Foster-Nyarko E."/>
            <person name="Jarju S."/>
            <person name="Secka A."/>
            <person name="Antonio M."/>
            <person name="Oren A."/>
            <person name="Chaudhuri R.R."/>
            <person name="La Ragione R."/>
            <person name="Hildebrand F."/>
            <person name="Pallen M.J."/>
        </authorList>
    </citation>
    <scope>NUCLEOTIDE SEQUENCE</scope>
    <source>
        <strain evidence="16">CHK176-22527</strain>
    </source>
</reference>
<dbReference type="Pfam" id="PF06968">
    <property type="entry name" value="BATS"/>
    <property type="match status" value="1"/>
</dbReference>
<feature type="binding site" evidence="13 14">
    <location>
        <position position="144"/>
    </location>
    <ligand>
        <name>[2Fe-2S] cluster</name>
        <dbReference type="ChEBI" id="CHEBI:190135"/>
    </ligand>
</feature>
<evidence type="ECO:0000256" key="1">
    <source>
        <dbReference type="ARBA" id="ARBA00004942"/>
    </source>
</evidence>
<evidence type="ECO:0000259" key="15">
    <source>
        <dbReference type="PROSITE" id="PS51918"/>
    </source>
</evidence>
<organism evidence="16 17">
    <name type="scientific">Candidatus Allocopromorpha excrementavium</name>
    <dbReference type="NCBI Taxonomy" id="2840741"/>
    <lineage>
        <taxon>Bacteria</taxon>
        <taxon>Bacillati</taxon>
        <taxon>Bacillota</taxon>
        <taxon>Clostridia</taxon>
        <taxon>Eubacteriales</taxon>
        <taxon>Eubacteriaceae</taxon>
        <taxon>Eubacteriaceae incertae sedis</taxon>
        <taxon>Candidatus Allocopromorpha</taxon>
    </lineage>
</organism>
<comment type="cofactor">
    <cofactor evidence="13">
        <name>[2Fe-2S] cluster</name>
        <dbReference type="ChEBI" id="CHEBI:190135"/>
    </cofactor>
    <text evidence="13">Binds 1 [2Fe-2S] cluster. The cluster is coordinated with 3 cysteines and 1 arginine.</text>
</comment>
<evidence type="ECO:0000256" key="14">
    <source>
        <dbReference type="PIRSR" id="PIRSR001619-1"/>
    </source>
</evidence>
<dbReference type="PIRSF" id="PIRSF001619">
    <property type="entry name" value="Biotin_synth"/>
    <property type="match status" value="1"/>
</dbReference>
<feature type="binding site" evidence="13 14">
    <location>
        <position position="274"/>
    </location>
    <ligand>
        <name>[2Fe-2S] cluster</name>
        <dbReference type="ChEBI" id="CHEBI:190135"/>
    </ligand>
</feature>
<protein>
    <recommendedName>
        <fullName evidence="3 13">Biotin synthase</fullName>
        <ecNumber evidence="3 13">2.8.1.6</ecNumber>
    </recommendedName>
</protein>
<accession>A0A9D1HBP8</accession>
<evidence type="ECO:0000256" key="5">
    <source>
        <dbReference type="ARBA" id="ARBA00022679"/>
    </source>
</evidence>
<dbReference type="SFLD" id="SFLDG01060">
    <property type="entry name" value="BATS_domain_containing"/>
    <property type="match status" value="1"/>
</dbReference>
<dbReference type="SFLD" id="SFLDG01278">
    <property type="entry name" value="biotin_synthase_like"/>
    <property type="match status" value="1"/>
</dbReference>
<dbReference type="GO" id="GO:0004076">
    <property type="term" value="F:biotin synthase activity"/>
    <property type="evidence" value="ECO:0007669"/>
    <property type="project" value="UniProtKB-UniRule"/>
</dbReference>
<evidence type="ECO:0000256" key="9">
    <source>
        <dbReference type="ARBA" id="ARBA00022756"/>
    </source>
</evidence>
<dbReference type="Gene3D" id="3.20.20.70">
    <property type="entry name" value="Aldolase class I"/>
    <property type="match status" value="1"/>
</dbReference>
<keyword evidence="5 13" id="KW-0808">Transferase</keyword>
<keyword evidence="7 13" id="KW-0001">2Fe-2S</keyword>
<evidence type="ECO:0000256" key="6">
    <source>
        <dbReference type="ARBA" id="ARBA00022691"/>
    </source>
</evidence>
<dbReference type="InterPro" id="IPR002684">
    <property type="entry name" value="Biotin_synth/BioAB"/>
</dbReference>
<evidence type="ECO:0000256" key="10">
    <source>
        <dbReference type="ARBA" id="ARBA00023004"/>
    </source>
</evidence>
<dbReference type="InterPro" id="IPR058240">
    <property type="entry name" value="rSAM_sf"/>
</dbReference>
<dbReference type="EC" id="2.8.1.6" evidence="3 13"/>
<feature type="binding site" evidence="13 14">
    <location>
        <position position="69"/>
    </location>
    <ligand>
        <name>[4Fe-4S] cluster</name>
        <dbReference type="ChEBI" id="CHEBI:49883"/>
        <note>4Fe-4S-S-AdoMet</note>
    </ligand>
</feature>
<dbReference type="InterPro" id="IPR013785">
    <property type="entry name" value="Aldolase_TIM"/>
</dbReference>
<dbReference type="SFLD" id="SFLDS00029">
    <property type="entry name" value="Radical_SAM"/>
    <property type="match status" value="1"/>
</dbReference>
<dbReference type="InterPro" id="IPR024177">
    <property type="entry name" value="Biotin_synthase"/>
</dbReference>